<accession>A0A7W6GEG2</accession>
<name>A0A7W6GEG2_9HYPH</name>
<dbReference type="AlphaFoldDB" id="A0A7W6GEG2"/>
<evidence type="ECO:0000256" key="1">
    <source>
        <dbReference type="SAM" id="MobiDB-lite"/>
    </source>
</evidence>
<dbReference type="SUPFAM" id="SSF101738">
    <property type="entry name" value="SspB-like"/>
    <property type="match status" value="1"/>
</dbReference>
<evidence type="ECO:0008006" key="4">
    <source>
        <dbReference type="Google" id="ProtNLM"/>
    </source>
</evidence>
<dbReference type="InterPro" id="IPR036760">
    <property type="entry name" value="SspB-like_sf"/>
</dbReference>
<organism evidence="2 3">
    <name type="scientific">Hansschlegelia beijingensis</name>
    <dbReference type="NCBI Taxonomy" id="1133344"/>
    <lineage>
        <taxon>Bacteria</taxon>
        <taxon>Pseudomonadati</taxon>
        <taxon>Pseudomonadota</taxon>
        <taxon>Alphaproteobacteria</taxon>
        <taxon>Hyphomicrobiales</taxon>
        <taxon>Methylopilaceae</taxon>
        <taxon>Hansschlegelia</taxon>
    </lineage>
</organism>
<evidence type="ECO:0000313" key="2">
    <source>
        <dbReference type="EMBL" id="MBB3972003.1"/>
    </source>
</evidence>
<dbReference type="Pfam" id="PF04386">
    <property type="entry name" value="SspB"/>
    <property type="match status" value="1"/>
</dbReference>
<evidence type="ECO:0000313" key="3">
    <source>
        <dbReference type="Proteomes" id="UP000528964"/>
    </source>
</evidence>
<dbReference type="Proteomes" id="UP000528964">
    <property type="component" value="Unassembled WGS sequence"/>
</dbReference>
<sequence length="184" mass="20115">MTTTPPTPPVQDFIRYDLLTQKALRGVVHDVLARVAREGAPGDHHFYISFRTTDPDVRLSQRLRAEYPAEMTIVLQHQFWDLTVREDGFEVGLSFRNIPEKLSVPFASVTGFFDPSVQFGLKFDNPDAPGAADEDVDGETSGAAVEPLRQPEPSGTDEQGADASPAAASEGGAEVVSLDKFRKK</sequence>
<dbReference type="Gene3D" id="2.30.30.220">
    <property type="entry name" value="SspB-like"/>
    <property type="match status" value="1"/>
</dbReference>
<comment type="caution">
    <text evidence="2">The sequence shown here is derived from an EMBL/GenBank/DDBJ whole genome shotgun (WGS) entry which is preliminary data.</text>
</comment>
<dbReference type="InterPro" id="IPR007481">
    <property type="entry name" value="SspB"/>
</dbReference>
<protein>
    <recommendedName>
        <fullName evidence="4">Stringent starvation protein B</fullName>
    </recommendedName>
</protein>
<feature type="region of interest" description="Disordered" evidence="1">
    <location>
        <begin position="124"/>
        <end position="184"/>
    </location>
</feature>
<feature type="compositionally biased region" description="Low complexity" evidence="1">
    <location>
        <begin position="157"/>
        <end position="176"/>
    </location>
</feature>
<dbReference type="RefSeq" id="WP_183393830.1">
    <property type="nucleotide sequence ID" value="NZ_JACIDR010000001.1"/>
</dbReference>
<keyword evidence="3" id="KW-1185">Reference proteome</keyword>
<gene>
    <name evidence="2" type="ORF">GGR24_000636</name>
</gene>
<reference evidence="2 3" key="1">
    <citation type="submission" date="2020-08" db="EMBL/GenBank/DDBJ databases">
        <title>Genomic Encyclopedia of Type Strains, Phase IV (KMG-IV): sequencing the most valuable type-strain genomes for metagenomic binning, comparative biology and taxonomic classification.</title>
        <authorList>
            <person name="Goeker M."/>
        </authorList>
    </citation>
    <scope>NUCLEOTIDE SEQUENCE [LARGE SCALE GENOMIC DNA]</scope>
    <source>
        <strain evidence="2 3">DSM 25481</strain>
    </source>
</reference>
<dbReference type="EMBL" id="JACIDR010000001">
    <property type="protein sequence ID" value="MBB3972003.1"/>
    <property type="molecule type" value="Genomic_DNA"/>
</dbReference>
<proteinExistence type="predicted"/>